<dbReference type="Gene3D" id="3.40.50.300">
    <property type="entry name" value="P-loop containing nucleotide triphosphate hydrolases"/>
    <property type="match status" value="2"/>
</dbReference>
<dbReference type="PANTHER" id="PTHR13710:SF105">
    <property type="entry name" value="ATP-DEPENDENT DNA HELICASE Q1"/>
    <property type="match status" value="1"/>
</dbReference>
<dbReference type="InterPro" id="IPR014001">
    <property type="entry name" value="Helicase_ATP-bd"/>
</dbReference>
<evidence type="ECO:0000259" key="9">
    <source>
        <dbReference type="PROSITE" id="PS51194"/>
    </source>
</evidence>
<evidence type="ECO:0000256" key="2">
    <source>
        <dbReference type="ARBA" id="ARBA00022741"/>
    </source>
</evidence>
<dbReference type="GO" id="GO:0003677">
    <property type="term" value="F:DNA binding"/>
    <property type="evidence" value="ECO:0007669"/>
    <property type="project" value="UniProtKB-KW"/>
</dbReference>
<dbReference type="PANTHER" id="PTHR13710">
    <property type="entry name" value="DNA HELICASE RECQ FAMILY MEMBER"/>
    <property type="match status" value="1"/>
</dbReference>
<dbReference type="EMBL" id="AP035785">
    <property type="protein sequence ID" value="BFO70434.1"/>
    <property type="molecule type" value="Genomic_DNA"/>
</dbReference>
<evidence type="ECO:0000256" key="4">
    <source>
        <dbReference type="ARBA" id="ARBA00023125"/>
    </source>
</evidence>
<dbReference type="Pfam" id="PF00270">
    <property type="entry name" value="DEAD"/>
    <property type="match status" value="1"/>
</dbReference>
<dbReference type="AlphaFoldDB" id="A0AB33IM80"/>
<dbReference type="GO" id="GO:0005524">
    <property type="term" value="F:ATP binding"/>
    <property type="evidence" value="ECO:0007669"/>
    <property type="project" value="UniProtKB-KW"/>
</dbReference>
<dbReference type="EC" id="5.6.2.4" evidence="7"/>
<comment type="catalytic activity">
    <reaction evidence="6">
        <text>Couples ATP hydrolysis with the unwinding of duplex DNA by translocating in the 3'-5' direction.</text>
        <dbReference type="EC" id="5.6.2.4"/>
    </reaction>
</comment>
<dbReference type="InterPro" id="IPR001650">
    <property type="entry name" value="Helicase_C-like"/>
</dbReference>
<evidence type="ECO:0000256" key="6">
    <source>
        <dbReference type="ARBA" id="ARBA00034617"/>
    </source>
</evidence>
<keyword evidence="2" id="KW-0547">Nucleotide-binding</keyword>
<keyword evidence="3" id="KW-0067">ATP-binding</keyword>
<evidence type="ECO:0000256" key="1">
    <source>
        <dbReference type="ARBA" id="ARBA00005446"/>
    </source>
</evidence>
<keyword evidence="5" id="KW-0413">Isomerase</keyword>
<feature type="domain" description="Helicase ATP-binding" evidence="8">
    <location>
        <begin position="302"/>
        <end position="479"/>
    </location>
</feature>
<dbReference type="InterPro" id="IPR011545">
    <property type="entry name" value="DEAD/DEAH_box_helicase_dom"/>
</dbReference>
<dbReference type="GO" id="GO:0005694">
    <property type="term" value="C:chromosome"/>
    <property type="evidence" value="ECO:0007669"/>
    <property type="project" value="TreeGrafter"/>
</dbReference>
<organism evidence="10">
    <name type="scientific">Prevotella sp. GTC17253</name>
    <dbReference type="NCBI Taxonomy" id="3236793"/>
    <lineage>
        <taxon>Bacteria</taxon>
        <taxon>Pseudomonadati</taxon>
        <taxon>Bacteroidota</taxon>
        <taxon>Bacteroidia</taxon>
        <taxon>Bacteroidales</taxon>
        <taxon>Prevotellaceae</taxon>
        <taxon>Prevotella</taxon>
    </lineage>
</organism>
<sequence length="1027" mass="118209">MDTLKILQLIRECCSENRIYILRGFPNELLCSLGIDLMDREYINSDGKIELAKINAMQVFQKIMQAPESPSFLMMESIISLTSMVRSLDAFNRKFVILDNNFLTKYKNPSNCNIPDFESLDFQKSTENQIYSLYYAYCEHNGEEQFVNYIEPNILGDSCVTRIQLLAPSKVGGMKELPEGLDIPVLAGDNDSLQKILEQIFYGNYALGRAYALPKNSRYSELQGILLAAIKLFGIETRFYWLTNPKQFVIVRPELQAVLKSIWGYDSFRFLRMYKDLDFNRDITDVSQGEIIETIIGESEKALNNKPFRNIILTSPTGAGKSLLFQLSAIYLAQKHNSLTIVVSPLVVLMEDQVSNLKPKYNAVATLNGNKSAAESAEIRQQVLNGIINILYVAPELLLSYSLQSLIGERQLGLLVIDEAHTVTTWGRDFRVDYWFLGDYIRSSKRYLSYSFPILALTATAVRDPSHKNDMVFETINSLNMDPCIKFIGVVRRDNIVFEIGRPPLVRDYEKQRLHRTSDSIIEALNKGRKTIVYFPYVRTITNILNYPDLQSYRLKITEFHSRLTSVEKTTNAENFKKGDCPIICASKAYGMGVDVSDITEVYHHAPTGNLSDYIQEIGRLARDERLIGVAKIDFNEQDFKYTRQLHGLSTIKPYQLELVLKKLLEIYRVRGEKRNMMISSSDFEYIFPNSEDVDQKFKSCLLLISHDLMRHLSFPALIVRPKNLFVDIYVEVPLVEAKNFYLKFAAYLITIDSSNGRFLLHGEKYWNAHMSSISFAQFKSKLASNQVFRGYHVILINQIEVTLNNETVNITKEKLYNFFMDSHRILEKLANALPGQPRHIKYRELKKLLVGYSSIEREDFLHAFVLTYAMPLEGIAAYCQVKVKDNEDENQISLLSHGYEAIGSQMMSCFEQRIHDNKSVFYCRPSAPEVKMVEILNCLGLATFVRIGGSDPQVFVRINNPTYLHDLIDSGNYKNGMLMDIYAKYKFSEKIFSYFFNTDMNNDQRWNFIEEYFLGASEDRLLHFID</sequence>
<dbReference type="SUPFAM" id="SSF52540">
    <property type="entry name" value="P-loop containing nucleoside triphosphate hydrolases"/>
    <property type="match status" value="1"/>
</dbReference>
<evidence type="ECO:0000256" key="7">
    <source>
        <dbReference type="ARBA" id="ARBA00034808"/>
    </source>
</evidence>
<dbReference type="Pfam" id="PF00271">
    <property type="entry name" value="Helicase_C"/>
    <property type="match status" value="1"/>
</dbReference>
<name>A0AB33IM80_9BACT</name>
<dbReference type="SMART" id="SM00487">
    <property type="entry name" value="DEXDc"/>
    <property type="match status" value="1"/>
</dbReference>
<evidence type="ECO:0000256" key="5">
    <source>
        <dbReference type="ARBA" id="ARBA00023235"/>
    </source>
</evidence>
<dbReference type="GO" id="GO:0009378">
    <property type="term" value="F:four-way junction helicase activity"/>
    <property type="evidence" value="ECO:0007669"/>
    <property type="project" value="TreeGrafter"/>
</dbReference>
<dbReference type="GO" id="GO:0005737">
    <property type="term" value="C:cytoplasm"/>
    <property type="evidence" value="ECO:0007669"/>
    <property type="project" value="TreeGrafter"/>
</dbReference>
<dbReference type="CDD" id="cd17920">
    <property type="entry name" value="DEXHc_RecQ"/>
    <property type="match status" value="1"/>
</dbReference>
<protein>
    <recommendedName>
        <fullName evidence="7">DNA 3'-5' helicase</fullName>
        <ecNumber evidence="7">5.6.2.4</ecNumber>
    </recommendedName>
</protein>
<proteinExistence type="inferred from homology"/>
<feature type="domain" description="Helicase C-terminal" evidence="9">
    <location>
        <begin position="517"/>
        <end position="665"/>
    </location>
</feature>
<dbReference type="InterPro" id="IPR027417">
    <property type="entry name" value="P-loop_NTPase"/>
</dbReference>
<gene>
    <name evidence="10" type="ORF">GTC17253_04000</name>
</gene>
<evidence type="ECO:0000313" key="10">
    <source>
        <dbReference type="EMBL" id="BFO70434.1"/>
    </source>
</evidence>
<evidence type="ECO:0000259" key="8">
    <source>
        <dbReference type="PROSITE" id="PS51192"/>
    </source>
</evidence>
<evidence type="ECO:0000256" key="3">
    <source>
        <dbReference type="ARBA" id="ARBA00022840"/>
    </source>
</evidence>
<keyword evidence="4" id="KW-0238">DNA-binding</keyword>
<dbReference type="GO" id="GO:0043138">
    <property type="term" value="F:3'-5' DNA helicase activity"/>
    <property type="evidence" value="ECO:0007669"/>
    <property type="project" value="UniProtKB-EC"/>
</dbReference>
<comment type="similarity">
    <text evidence="1">Belongs to the helicase family. RecQ subfamily.</text>
</comment>
<accession>A0AB33IM80</accession>
<dbReference type="GO" id="GO:0000724">
    <property type="term" value="P:double-strand break repair via homologous recombination"/>
    <property type="evidence" value="ECO:0007669"/>
    <property type="project" value="TreeGrafter"/>
</dbReference>
<dbReference type="SMART" id="SM00490">
    <property type="entry name" value="HELICc"/>
    <property type="match status" value="1"/>
</dbReference>
<dbReference type="PROSITE" id="PS51194">
    <property type="entry name" value="HELICASE_CTER"/>
    <property type="match status" value="1"/>
</dbReference>
<reference evidence="10" key="1">
    <citation type="submission" date="2024-07" db="EMBL/GenBank/DDBJ databases">
        <title>Complete genome sequence of Prevotella sp. YM-2024 GTC17253.</title>
        <authorList>
            <person name="Hayashi M."/>
            <person name="Muto Y."/>
            <person name="Tanaka K."/>
            <person name="Niwa H."/>
        </authorList>
    </citation>
    <scope>NUCLEOTIDE SEQUENCE</scope>
    <source>
        <strain evidence="10">GTC17253</strain>
    </source>
</reference>
<dbReference type="PROSITE" id="PS51192">
    <property type="entry name" value="HELICASE_ATP_BIND_1"/>
    <property type="match status" value="1"/>
</dbReference>